<dbReference type="GO" id="GO:0022857">
    <property type="term" value="F:transmembrane transporter activity"/>
    <property type="evidence" value="ECO:0007669"/>
    <property type="project" value="InterPro"/>
</dbReference>
<gene>
    <name evidence="3" type="ORF">UFOPK3402_00155</name>
</gene>
<keyword evidence="1" id="KW-1133">Transmembrane helix</keyword>
<organism evidence="3">
    <name type="scientific">freshwater metagenome</name>
    <dbReference type="NCBI Taxonomy" id="449393"/>
    <lineage>
        <taxon>unclassified sequences</taxon>
        <taxon>metagenomes</taxon>
        <taxon>ecological metagenomes</taxon>
    </lineage>
</organism>
<feature type="transmembrane region" description="Helical" evidence="1">
    <location>
        <begin position="51"/>
        <end position="69"/>
    </location>
</feature>
<feature type="domain" description="Major facilitator superfamily (MFS) profile" evidence="2">
    <location>
        <begin position="1"/>
        <end position="137"/>
    </location>
</feature>
<dbReference type="PROSITE" id="PS50850">
    <property type="entry name" value="MFS"/>
    <property type="match status" value="1"/>
</dbReference>
<sequence length="137" mass="14628">MTGRRAARIAAAILCLVVLFQLALVLGAPWGEFTQGGANSGTLPTSGRLLAGLSSLLLLVMAAALLARADEGPFRGLPARLITVLAWCTTIYAGISVALNAITPSSRERMLWLPVTFVILLLAVVTMLKTRRDRMPR</sequence>
<reference evidence="3" key="1">
    <citation type="submission" date="2020-05" db="EMBL/GenBank/DDBJ databases">
        <authorList>
            <person name="Chiriac C."/>
            <person name="Salcher M."/>
            <person name="Ghai R."/>
            <person name="Kavagutti S V."/>
        </authorList>
    </citation>
    <scope>NUCLEOTIDE SEQUENCE</scope>
</reference>
<dbReference type="EMBL" id="CAFBLS010000011">
    <property type="protein sequence ID" value="CAB4859965.1"/>
    <property type="molecule type" value="Genomic_DNA"/>
</dbReference>
<keyword evidence="1" id="KW-0472">Membrane</keyword>
<feature type="transmembrane region" description="Helical" evidence="1">
    <location>
        <begin position="81"/>
        <end position="103"/>
    </location>
</feature>
<evidence type="ECO:0000313" key="3">
    <source>
        <dbReference type="EMBL" id="CAB4859965.1"/>
    </source>
</evidence>
<dbReference type="AlphaFoldDB" id="A0A6J7CSN0"/>
<name>A0A6J7CSN0_9ZZZZ</name>
<feature type="transmembrane region" description="Helical" evidence="1">
    <location>
        <begin position="109"/>
        <end position="128"/>
    </location>
</feature>
<protein>
    <submittedName>
        <fullName evidence="3">Unannotated protein</fullName>
    </submittedName>
</protein>
<proteinExistence type="predicted"/>
<accession>A0A6J7CSN0</accession>
<keyword evidence="1" id="KW-0812">Transmembrane</keyword>
<evidence type="ECO:0000259" key="2">
    <source>
        <dbReference type="PROSITE" id="PS50850"/>
    </source>
</evidence>
<evidence type="ECO:0000256" key="1">
    <source>
        <dbReference type="SAM" id="Phobius"/>
    </source>
</evidence>
<dbReference type="InterPro" id="IPR020846">
    <property type="entry name" value="MFS_dom"/>
</dbReference>